<evidence type="ECO:0000256" key="2">
    <source>
        <dbReference type="PROSITE-ProRule" id="PRU00235"/>
    </source>
</evidence>
<dbReference type="OMA" id="GWGNCRK"/>
<proteinExistence type="predicted"/>
<evidence type="ECO:0000313" key="5">
    <source>
        <dbReference type="Proteomes" id="UP000011761"/>
    </source>
</evidence>
<dbReference type="PROSITE" id="PS50012">
    <property type="entry name" value="RCC1_3"/>
    <property type="match status" value="4"/>
</dbReference>
<dbReference type="Pfam" id="PF25390">
    <property type="entry name" value="WD40_RLD"/>
    <property type="match status" value="1"/>
</dbReference>
<evidence type="ECO:0000256" key="1">
    <source>
        <dbReference type="ARBA" id="ARBA00022737"/>
    </source>
</evidence>
<keyword evidence="5" id="KW-1185">Reference proteome</keyword>
<dbReference type="EMBL" id="KB445561">
    <property type="protein sequence ID" value="EMC92644.1"/>
    <property type="molecule type" value="Genomic_DNA"/>
</dbReference>
<dbReference type="AlphaFoldDB" id="M2N143"/>
<feature type="repeat" description="RCC1" evidence="2">
    <location>
        <begin position="266"/>
        <end position="303"/>
    </location>
</feature>
<dbReference type="GeneID" id="19113266"/>
<dbReference type="PROSITE" id="PS00626">
    <property type="entry name" value="RCC1_2"/>
    <property type="match status" value="1"/>
</dbReference>
<dbReference type="KEGG" id="bcom:BAUCODRAFT_37538"/>
<reference evidence="4 5" key="1">
    <citation type="journal article" date="2012" name="PLoS Pathog.">
        <title>Diverse lifestyles and strategies of plant pathogenesis encoded in the genomes of eighteen Dothideomycetes fungi.</title>
        <authorList>
            <person name="Ohm R.A."/>
            <person name="Feau N."/>
            <person name="Henrissat B."/>
            <person name="Schoch C.L."/>
            <person name="Horwitz B.A."/>
            <person name="Barry K.W."/>
            <person name="Condon B.J."/>
            <person name="Copeland A.C."/>
            <person name="Dhillon B."/>
            <person name="Glaser F."/>
            <person name="Hesse C.N."/>
            <person name="Kosti I."/>
            <person name="LaButti K."/>
            <person name="Lindquist E.A."/>
            <person name="Lucas S."/>
            <person name="Salamov A.A."/>
            <person name="Bradshaw R.E."/>
            <person name="Ciuffetti L."/>
            <person name="Hamelin R.C."/>
            <person name="Kema G.H.J."/>
            <person name="Lawrence C."/>
            <person name="Scott J.A."/>
            <person name="Spatafora J.W."/>
            <person name="Turgeon B.G."/>
            <person name="de Wit P.J.G.M."/>
            <person name="Zhong S."/>
            <person name="Goodwin S.B."/>
            <person name="Grigoriev I.V."/>
        </authorList>
    </citation>
    <scope>NUCLEOTIDE SEQUENCE [LARGE SCALE GENOMIC DNA]</scope>
    <source>
        <strain evidence="4 5">UAMH 10762</strain>
    </source>
</reference>
<dbReference type="STRING" id="717646.M2N143"/>
<dbReference type="RefSeq" id="XP_007679778.1">
    <property type="nucleotide sequence ID" value="XM_007681588.1"/>
</dbReference>
<name>M2N143_BAUPA</name>
<dbReference type="InterPro" id="IPR058923">
    <property type="entry name" value="RCC1-like_dom"/>
</dbReference>
<dbReference type="HOGENOM" id="CLU_005210_0_0_1"/>
<dbReference type="InterPro" id="IPR051210">
    <property type="entry name" value="Ub_ligase/GEF_domain"/>
</dbReference>
<dbReference type="Proteomes" id="UP000011761">
    <property type="component" value="Unassembled WGS sequence"/>
</dbReference>
<gene>
    <name evidence="4" type="ORF">BAUCODRAFT_37538</name>
</gene>
<evidence type="ECO:0000313" key="4">
    <source>
        <dbReference type="EMBL" id="EMC92644.1"/>
    </source>
</evidence>
<feature type="repeat" description="RCC1" evidence="2">
    <location>
        <begin position="116"/>
        <end position="170"/>
    </location>
</feature>
<dbReference type="PRINTS" id="PR00633">
    <property type="entry name" value="RCCNDNSATION"/>
</dbReference>
<organism evidence="4 5">
    <name type="scientific">Baudoinia panamericana (strain UAMH 10762)</name>
    <name type="common">Angels' share fungus</name>
    <name type="synonym">Baudoinia compniacensis (strain UAMH 10762)</name>
    <dbReference type="NCBI Taxonomy" id="717646"/>
    <lineage>
        <taxon>Eukaryota</taxon>
        <taxon>Fungi</taxon>
        <taxon>Dikarya</taxon>
        <taxon>Ascomycota</taxon>
        <taxon>Pezizomycotina</taxon>
        <taxon>Dothideomycetes</taxon>
        <taxon>Dothideomycetidae</taxon>
        <taxon>Mycosphaerellales</taxon>
        <taxon>Teratosphaeriaceae</taxon>
        <taxon>Baudoinia</taxon>
    </lineage>
</organism>
<dbReference type="InterPro" id="IPR000408">
    <property type="entry name" value="Reg_chr_condens"/>
</dbReference>
<evidence type="ECO:0000259" key="3">
    <source>
        <dbReference type="Pfam" id="PF25390"/>
    </source>
</evidence>
<dbReference type="Gene3D" id="2.130.10.30">
    <property type="entry name" value="Regulator of chromosome condensation 1/beta-lactamase-inhibitor protein II"/>
    <property type="match status" value="2"/>
</dbReference>
<dbReference type="OrthoDB" id="5370059at2759"/>
<dbReference type="SUPFAM" id="SSF50985">
    <property type="entry name" value="RCC1/BLIP-II"/>
    <property type="match status" value="1"/>
</dbReference>
<dbReference type="eggNOG" id="KOG1426">
    <property type="taxonomic scope" value="Eukaryota"/>
</dbReference>
<dbReference type="InterPro" id="IPR009091">
    <property type="entry name" value="RCC1/BLIP-II"/>
</dbReference>
<accession>M2N143</accession>
<feature type="domain" description="RCC1-like" evidence="3">
    <location>
        <begin position="3"/>
        <end position="323"/>
    </location>
</feature>
<dbReference type="PANTHER" id="PTHR22870:SF466">
    <property type="entry name" value="ANKYRIN REPEAT-CONTAINING PROTEIN"/>
    <property type="match status" value="1"/>
</dbReference>
<protein>
    <recommendedName>
        <fullName evidence="3">RCC1-like domain-containing protein</fullName>
    </recommendedName>
</protein>
<keyword evidence="1" id="KW-0677">Repeat</keyword>
<feature type="repeat" description="RCC1" evidence="2">
    <location>
        <begin position="171"/>
        <end position="220"/>
    </location>
</feature>
<sequence length="365" mass="38507">MSFYALGSNGAGQLCLGHIQDLSVPTLFPAHSRTPIKQIACGGNHTILLYASGTTEGYGDNAQAQCGYPTSFEALDKIKGGHPLFVQHSADEVRQRLHVKQVSATWKASICLCSDGRVKVCGEGLHGELGLGEGRTDSLNPCAIEEFPPMGTEVVQIASGMAHTVAVMSNGDVWGWGKGGQGQLGEPAKDVWSPRKIEGLPFGVAKAVCGKDFTFVVGTRASGKLRVIGLNKRDRFGLKTNLPSAVSGWKDIAASWGSVFILGEHGKLRGFGRDDHGQLPPSDLPFVEAIAAGSEHCLALTKGGKVLAWGWGEHGNCGEPTDERGDVSGHFNVLDVLEPIGGLFAGCATSFITTHDAELQSGRYG</sequence>
<dbReference type="PANTHER" id="PTHR22870">
    <property type="entry name" value="REGULATOR OF CHROMOSOME CONDENSATION"/>
    <property type="match status" value="1"/>
</dbReference>
<feature type="repeat" description="RCC1" evidence="2">
    <location>
        <begin position="1"/>
        <end position="52"/>
    </location>
</feature>